<keyword evidence="1" id="KW-0802">TPR repeat</keyword>
<feature type="repeat" description="TPR" evidence="1">
    <location>
        <begin position="415"/>
        <end position="448"/>
    </location>
</feature>
<dbReference type="PROSITE" id="PS51257">
    <property type="entry name" value="PROKAR_LIPOPROTEIN"/>
    <property type="match status" value="1"/>
</dbReference>
<gene>
    <name evidence="2" type="ORF">U0035_16785</name>
</gene>
<evidence type="ECO:0000313" key="3">
    <source>
        <dbReference type="Proteomes" id="UP001325680"/>
    </source>
</evidence>
<dbReference type="InterPro" id="IPR011990">
    <property type="entry name" value="TPR-like_helical_dom_sf"/>
</dbReference>
<proteinExistence type="predicted"/>
<dbReference type="Proteomes" id="UP001325680">
    <property type="component" value="Chromosome"/>
</dbReference>
<evidence type="ECO:0000313" key="2">
    <source>
        <dbReference type="EMBL" id="WQD37326.1"/>
    </source>
</evidence>
<dbReference type="SUPFAM" id="SSF48452">
    <property type="entry name" value="TPR-like"/>
    <property type="match status" value="1"/>
</dbReference>
<sequence>MKKIIILLTIPLLFAMGSCKKYLDVNKNTDSPDYVEAHLYLAGIQQAFQGLYWDVRATGPLTQMMGASGDYSVYGNHFYIPGSDAAGETWRVVYWLQGMNLENLINQSMEAENWTLAGIGYAIKAFSWDALTKLNVDAPMKQAYVPGLLSHDYDYQSDIYPQIREWAYKAIELLEKPDATVYGTKISANDYIYAGDKAKWIKFAYAVIVRNLTSLTNKKDFNSKYAQELITAAGKSFQTSDDDATVKITAGSQSAPYTEFNNFWGTARSTAANTFGYSFFQHEYAVQVFTGTVPEYDQATGNKIPVAGNLYYPYKVAAKQIIADTLLDLPGHFDPRVAVKLSTTSNPTYLNLTIPDSVKKYRYYGAQFTSTAGPIGTSPTFYGRNVNPTFSGTTHDGIGKWLYRDNAPYILTTCAEIKFCLAEAYFKLGQTEQSLTAFKEAIKADMDFTGKYIFPGTTGSATGGDKITKAVFEGLAAQYLAGPFVATVSDFSLSHIMMQKWVALYPWGASEAWVDMRKYHYDIQYTGEYPGKANGWTDATVVQKWDTDPTKVYKGLYLRPAQVQHRTISYDIRNQGAPSYRLRPRYNSEYMWNLPSLKLLKPIAGDADNYQTSIPWFAYPGELPQ</sequence>
<dbReference type="InterPro" id="IPR019734">
    <property type="entry name" value="TPR_rpt"/>
</dbReference>
<name>A0ABZ0W293_9BACT</name>
<reference evidence="2 3" key="1">
    <citation type="submission" date="2023-12" db="EMBL/GenBank/DDBJ databases">
        <title>Genome sequencing and assembly of bacterial species from a model synthetic community.</title>
        <authorList>
            <person name="Hogle S.L."/>
        </authorList>
    </citation>
    <scope>NUCLEOTIDE SEQUENCE [LARGE SCALE GENOMIC DNA]</scope>
    <source>
        <strain evidence="2 3">HAMBI_3031</strain>
    </source>
</reference>
<evidence type="ECO:0000256" key="1">
    <source>
        <dbReference type="PROSITE-ProRule" id="PRU00339"/>
    </source>
</evidence>
<organism evidence="2 3">
    <name type="scientific">Niabella yanshanensis</name>
    <dbReference type="NCBI Taxonomy" id="577386"/>
    <lineage>
        <taxon>Bacteria</taxon>
        <taxon>Pseudomonadati</taxon>
        <taxon>Bacteroidota</taxon>
        <taxon>Chitinophagia</taxon>
        <taxon>Chitinophagales</taxon>
        <taxon>Chitinophagaceae</taxon>
        <taxon>Niabella</taxon>
    </lineage>
</organism>
<accession>A0ABZ0W293</accession>
<dbReference type="Gene3D" id="1.25.40.390">
    <property type="match status" value="2"/>
</dbReference>
<keyword evidence="3" id="KW-1185">Reference proteome</keyword>
<dbReference type="RefSeq" id="WP_114792353.1">
    <property type="nucleotide sequence ID" value="NZ_CP139960.1"/>
</dbReference>
<protein>
    <submittedName>
        <fullName evidence="2">SusD/RagB family nutrient-binding outer membrane lipoprotein</fullName>
    </submittedName>
</protein>
<dbReference type="InterPro" id="IPR041662">
    <property type="entry name" value="SusD-like_2"/>
</dbReference>
<keyword evidence="2" id="KW-0449">Lipoprotein</keyword>
<dbReference type="EMBL" id="CP139960">
    <property type="protein sequence ID" value="WQD37326.1"/>
    <property type="molecule type" value="Genomic_DNA"/>
</dbReference>
<dbReference type="PROSITE" id="PS50005">
    <property type="entry name" value="TPR"/>
    <property type="match status" value="1"/>
</dbReference>
<dbReference type="Pfam" id="PF12771">
    <property type="entry name" value="SusD-like_2"/>
    <property type="match status" value="2"/>
</dbReference>